<dbReference type="NCBIfam" id="TIGR01791">
    <property type="entry name" value="CM_archaeal"/>
    <property type="match status" value="1"/>
</dbReference>
<feature type="domain" description="Chorismate mutase" evidence="2">
    <location>
        <begin position="3"/>
        <end position="92"/>
    </location>
</feature>
<evidence type="ECO:0000259" key="2">
    <source>
        <dbReference type="PROSITE" id="PS51168"/>
    </source>
</evidence>
<dbReference type="Gene3D" id="1.20.59.10">
    <property type="entry name" value="Chorismate mutase"/>
    <property type="match status" value="1"/>
</dbReference>
<protein>
    <submittedName>
        <fullName evidence="3">Chorismate mutase, chorismate mutase</fullName>
        <ecNumber evidence="3">5.4.99.5</ecNumber>
    </submittedName>
</protein>
<dbReference type="SUPFAM" id="SSF48600">
    <property type="entry name" value="Chorismate mutase II"/>
    <property type="match status" value="1"/>
</dbReference>
<organism evidence="3 4">
    <name type="scientific">Candidatus Gottesmanbacteria bacterium GW2011_GWA2_43_14</name>
    <dbReference type="NCBI Taxonomy" id="1618443"/>
    <lineage>
        <taxon>Bacteria</taxon>
        <taxon>Candidatus Gottesmaniibacteriota</taxon>
    </lineage>
</organism>
<dbReference type="AlphaFoldDB" id="A0A0G1FTL9"/>
<dbReference type="InterPro" id="IPR010950">
    <property type="entry name" value="Chorismate_mutase_arc"/>
</dbReference>
<dbReference type="Pfam" id="PF01817">
    <property type="entry name" value="CM_2"/>
    <property type="match status" value="1"/>
</dbReference>
<reference evidence="3 4" key="1">
    <citation type="journal article" date="2015" name="Nature">
        <title>rRNA introns, odd ribosomes, and small enigmatic genomes across a large radiation of phyla.</title>
        <authorList>
            <person name="Brown C.T."/>
            <person name="Hug L.A."/>
            <person name="Thomas B.C."/>
            <person name="Sharon I."/>
            <person name="Castelle C.J."/>
            <person name="Singh A."/>
            <person name="Wilkins M.J."/>
            <person name="Williams K.H."/>
            <person name="Banfield J.F."/>
        </authorList>
    </citation>
    <scope>NUCLEOTIDE SEQUENCE [LARGE SCALE GENOMIC DNA]</scope>
</reference>
<dbReference type="EC" id="5.4.99.5" evidence="3"/>
<dbReference type="SMART" id="SM00830">
    <property type="entry name" value="CM_2"/>
    <property type="match status" value="1"/>
</dbReference>
<dbReference type="EMBL" id="LCFP01000002">
    <property type="protein sequence ID" value="KKS98371.1"/>
    <property type="molecule type" value="Genomic_DNA"/>
</dbReference>
<dbReference type="PROSITE" id="PS51168">
    <property type="entry name" value="CHORISMATE_MUT_2"/>
    <property type="match status" value="1"/>
</dbReference>
<evidence type="ECO:0000313" key="4">
    <source>
        <dbReference type="Proteomes" id="UP000034894"/>
    </source>
</evidence>
<dbReference type="InterPro" id="IPR051331">
    <property type="entry name" value="Chorismate_mutase-related"/>
</dbReference>
<dbReference type="STRING" id="1618443.UV73_C0002G0085"/>
<dbReference type="Proteomes" id="UP000034894">
    <property type="component" value="Unassembled WGS sequence"/>
</dbReference>
<name>A0A0G1FTL9_9BACT</name>
<dbReference type="InterPro" id="IPR002701">
    <property type="entry name" value="CM_II_prokaryot"/>
</dbReference>
<dbReference type="GO" id="GO:0004106">
    <property type="term" value="F:chorismate mutase activity"/>
    <property type="evidence" value="ECO:0007669"/>
    <property type="project" value="UniProtKB-EC"/>
</dbReference>
<keyword evidence="1 3" id="KW-0413">Isomerase</keyword>
<dbReference type="GO" id="GO:0009697">
    <property type="term" value="P:salicylic acid biosynthetic process"/>
    <property type="evidence" value="ECO:0007669"/>
    <property type="project" value="TreeGrafter"/>
</dbReference>
<sequence length="92" mass="10661">MTNMTKLKTAELRKAIDRLDSRLTGLIQKRIELAVKIGRLKKENGKPIEDRKREKQVLRNWESRAVKHGLDKRMVKKIARLLVGAAKTKEQS</sequence>
<dbReference type="PANTHER" id="PTHR38041">
    <property type="entry name" value="CHORISMATE MUTASE"/>
    <property type="match status" value="1"/>
</dbReference>
<proteinExistence type="predicted"/>
<dbReference type="InterPro" id="IPR036979">
    <property type="entry name" value="CM_dom_sf"/>
</dbReference>
<accession>A0A0G1FTL9</accession>
<dbReference type="GO" id="GO:0046417">
    <property type="term" value="P:chorismate metabolic process"/>
    <property type="evidence" value="ECO:0007669"/>
    <property type="project" value="InterPro"/>
</dbReference>
<dbReference type="InterPro" id="IPR036263">
    <property type="entry name" value="Chorismate_II_sf"/>
</dbReference>
<dbReference type="PANTHER" id="PTHR38041:SF1">
    <property type="entry name" value="CHORISMATE MUTASE"/>
    <property type="match status" value="1"/>
</dbReference>
<gene>
    <name evidence="3" type="ORF">UV73_C0002G0085</name>
</gene>
<evidence type="ECO:0000313" key="3">
    <source>
        <dbReference type="EMBL" id="KKS98371.1"/>
    </source>
</evidence>
<comment type="caution">
    <text evidence="3">The sequence shown here is derived from an EMBL/GenBank/DDBJ whole genome shotgun (WGS) entry which is preliminary data.</text>
</comment>
<evidence type="ECO:0000256" key="1">
    <source>
        <dbReference type="ARBA" id="ARBA00023235"/>
    </source>
</evidence>